<dbReference type="eggNOG" id="KOG1205">
    <property type="taxonomic scope" value="Eukaryota"/>
</dbReference>
<dbReference type="PRINTS" id="PR00081">
    <property type="entry name" value="GDHRDH"/>
</dbReference>
<protein>
    <submittedName>
        <fullName evidence="5">Putative nadp(+)-dependent dehydrogenase protein</fullName>
    </submittedName>
</protein>
<dbReference type="InterPro" id="IPR036291">
    <property type="entry name" value="NAD(P)-bd_dom_sf"/>
</dbReference>
<dbReference type="Gene3D" id="3.40.50.720">
    <property type="entry name" value="NAD(P)-binding Rossmann-like Domain"/>
    <property type="match status" value="1"/>
</dbReference>
<keyword evidence="2" id="KW-0560">Oxidoreductase</keyword>
<sequence length="283" mass="29673">MSQTNHNTTYASISPSRPELSTSGKVVLVTGAGSGIGKAAAVSFAASAANAVVLLGRSETKLKAAADEISGQSSTKVLIFAVDVLDAVAVKEAMASVKAAVGAIDILVHAAAILPPLGPLATTSVDGIWEAFEINVKGTMIIAQTMLSYCSDKPVFVSLNTAGVIMGPLPNMGAYVSSKLPLVKLMEYFAAENPSLRVMNVHPGLIKTDAADIIEKTGLVFPYDDISLPADFIVWAASEEAAFLKGKFIFANWDVDELKARREELLNSPDFTMGLRGFPPATA</sequence>
<dbReference type="InterPro" id="IPR002347">
    <property type="entry name" value="SDR_fam"/>
</dbReference>
<dbReference type="InterPro" id="IPR057326">
    <property type="entry name" value="KR_dom"/>
</dbReference>
<dbReference type="Pfam" id="PF00106">
    <property type="entry name" value="adh_short"/>
    <property type="match status" value="1"/>
</dbReference>
<dbReference type="KEGG" id="tmn:UCRPA7_6701"/>
<accession>R8BEN3</accession>
<dbReference type="GeneID" id="19327386"/>
<organism evidence="5 6">
    <name type="scientific">Phaeoacremonium minimum (strain UCR-PA7)</name>
    <name type="common">Esca disease fungus</name>
    <name type="synonym">Togninia minima</name>
    <dbReference type="NCBI Taxonomy" id="1286976"/>
    <lineage>
        <taxon>Eukaryota</taxon>
        <taxon>Fungi</taxon>
        <taxon>Dikarya</taxon>
        <taxon>Ascomycota</taxon>
        <taxon>Pezizomycotina</taxon>
        <taxon>Sordariomycetes</taxon>
        <taxon>Sordariomycetidae</taxon>
        <taxon>Togniniales</taxon>
        <taxon>Togniniaceae</taxon>
        <taxon>Phaeoacremonium</taxon>
    </lineage>
</organism>
<dbReference type="Proteomes" id="UP000014074">
    <property type="component" value="Unassembled WGS sequence"/>
</dbReference>
<comment type="similarity">
    <text evidence="1">Belongs to the short-chain dehydrogenases/reductases (SDR) family.</text>
</comment>
<reference evidence="6" key="1">
    <citation type="journal article" date="2013" name="Genome Announc.">
        <title>Draft genome sequence of the ascomycete Phaeoacremonium aleophilum strain UCR-PA7, a causal agent of the esca disease complex in grapevines.</title>
        <authorList>
            <person name="Blanco-Ulate B."/>
            <person name="Rolshausen P."/>
            <person name="Cantu D."/>
        </authorList>
    </citation>
    <scope>NUCLEOTIDE SEQUENCE [LARGE SCALE GENOMIC DNA]</scope>
    <source>
        <strain evidence="6">UCR-PA7</strain>
    </source>
</reference>
<dbReference type="GO" id="GO:0016491">
    <property type="term" value="F:oxidoreductase activity"/>
    <property type="evidence" value="ECO:0007669"/>
    <property type="project" value="UniProtKB-KW"/>
</dbReference>
<gene>
    <name evidence="5" type="ORF">UCRPA7_6701</name>
</gene>
<name>R8BEN3_PHAM7</name>
<keyword evidence="6" id="KW-1185">Reference proteome</keyword>
<dbReference type="OrthoDB" id="1933717at2759"/>
<evidence type="ECO:0000313" key="5">
    <source>
        <dbReference type="EMBL" id="EON97764.1"/>
    </source>
</evidence>
<evidence type="ECO:0000259" key="4">
    <source>
        <dbReference type="SMART" id="SM00822"/>
    </source>
</evidence>
<dbReference type="RefSeq" id="XP_007917429.1">
    <property type="nucleotide sequence ID" value="XM_007919238.1"/>
</dbReference>
<dbReference type="SMART" id="SM00822">
    <property type="entry name" value="PKS_KR"/>
    <property type="match status" value="1"/>
</dbReference>
<dbReference type="EMBL" id="KB933260">
    <property type="protein sequence ID" value="EON97764.1"/>
    <property type="molecule type" value="Genomic_DNA"/>
</dbReference>
<dbReference type="AlphaFoldDB" id="R8BEN3"/>
<feature type="domain" description="Ketoreductase" evidence="4">
    <location>
        <begin position="25"/>
        <end position="216"/>
    </location>
</feature>
<proteinExistence type="inferred from homology"/>
<feature type="region of interest" description="Disordered" evidence="3">
    <location>
        <begin position="1"/>
        <end position="20"/>
    </location>
</feature>
<evidence type="ECO:0000313" key="6">
    <source>
        <dbReference type="Proteomes" id="UP000014074"/>
    </source>
</evidence>
<dbReference type="HOGENOM" id="CLU_010194_8_2_1"/>
<evidence type="ECO:0000256" key="3">
    <source>
        <dbReference type="SAM" id="MobiDB-lite"/>
    </source>
</evidence>
<dbReference type="PANTHER" id="PTHR42901:SF1">
    <property type="entry name" value="ALCOHOL DEHYDROGENASE"/>
    <property type="match status" value="1"/>
</dbReference>
<dbReference type="PANTHER" id="PTHR42901">
    <property type="entry name" value="ALCOHOL DEHYDROGENASE"/>
    <property type="match status" value="1"/>
</dbReference>
<dbReference type="CDD" id="cd05233">
    <property type="entry name" value="SDR_c"/>
    <property type="match status" value="1"/>
</dbReference>
<evidence type="ECO:0000256" key="2">
    <source>
        <dbReference type="ARBA" id="ARBA00023002"/>
    </source>
</evidence>
<evidence type="ECO:0000256" key="1">
    <source>
        <dbReference type="ARBA" id="ARBA00006484"/>
    </source>
</evidence>
<dbReference type="SUPFAM" id="SSF51735">
    <property type="entry name" value="NAD(P)-binding Rossmann-fold domains"/>
    <property type="match status" value="1"/>
</dbReference>